<feature type="domain" description="Histidine kinase" evidence="7">
    <location>
        <begin position="8"/>
        <end position="189"/>
    </location>
</feature>
<dbReference type="SMART" id="SM00388">
    <property type="entry name" value="HisKA"/>
    <property type="match status" value="1"/>
</dbReference>
<dbReference type="SUPFAM" id="SSF55874">
    <property type="entry name" value="ATPase domain of HSP90 chaperone/DNA topoisomerase II/histidine kinase"/>
    <property type="match status" value="1"/>
</dbReference>
<evidence type="ECO:0000256" key="2">
    <source>
        <dbReference type="ARBA" id="ARBA00004236"/>
    </source>
</evidence>
<dbReference type="PANTHER" id="PTHR43711:SF1">
    <property type="entry name" value="HISTIDINE KINASE 1"/>
    <property type="match status" value="1"/>
</dbReference>
<dbReference type="InterPro" id="IPR003594">
    <property type="entry name" value="HATPase_dom"/>
</dbReference>
<keyword evidence="6" id="KW-0902">Two-component regulatory system</keyword>
<evidence type="ECO:0000256" key="1">
    <source>
        <dbReference type="ARBA" id="ARBA00000085"/>
    </source>
</evidence>
<proteinExistence type="predicted"/>
<reference evidence="8" key="1">
    <citation type="submission" date="2021-04" db="EMBL/GenBank/DDBJ databases">
        <title>Biosynthetic gene clusters of Dactylosporangioum roseum.</title>
        <authorList>
            <person name="Hartkoorn R.C."/>
            <person name="Beaudoing E."/>
            <person name="Hot D."/>
            <person name="Moureu S."/>
        </authorList>
    </citation>
    <scope>NUCLEOTIDE SEQUENCE</scope>
    <source>
        <strain evidence="8">NRRL B-16295</strain>
    </source>
</reference>
<dbReference type="EMBL" id="CP073721">
    <property type="protein sequence ID" value="UWZ33672.1"/>
    <property type="molecule type" value="Genomic_DNA"/>
</dbReference>
<sequence length="220" mass="23440">MQAQFLQLISHELRTPLTGIRGYSDLLAAERAGPLTDRQRHMLTMLNSCVHRLDSLIDDLLLLASVDAGMYGLVVEDLDVARACERAVRTHTAHARPGEPVWRTARADRPCVVQADPRQLDHLLAALLNHAAGAFAGQAELVLTAAPDDPGVRITVSGTAAPATAEDPAGLGLAVVRAVAEQHGGAVTVGDTAIRVALPHLARPGARLRVVDRPRVRRVA</sequence>
<dbReference type="GO" id="GO:0016301">
    <property type="term" value="F:kinase activity"/>
    <property type="evidence" value="ECO:0007669"/>
    <property type="project" value="UniProtKB-KW"/>
</dbReference>
<dbReference type="CDD" id="cd00082">
    <property type="entry name" value="HisKA"/>
    <property type="match status" value="1"/>
</dbReference>
<evidence type="ECO:0000313" key="8">
    <source>
        <dbReference type="EMBL" id="UWZ33672.1"/>
    </source>
</evidence>
<gene>
    <name evidence="8" type="ORF">Drose_20480</name>
</gene>
<dbReference type="PROSITE" id="PS50109">
    <property type="entry name" value="HIS_KIN"/>
    <property type="match status" value="1"/>
</dbReference>
<dbReference type="Proteomes" id="UP001058271">
    <property type="component" value="Chromosome"/>
</dbReference>
<comment type="catalytic activity">
    <reaction evidence="1">
        <text>ATP + protein L-histidine = ADP + protein N-phospho-L-histidine.</text>
        <dbReference type="EC" id="2.7.13.3"/>
    </reaction>
</comment>
<keyword evidence="4" id="KW-0808">Transferase</keyword>
<protein>
    <recommendedName>
        <fullName evidence="3">histidine kinase</fullName>
        <ecNumber evidence="3">2.7.13.3</ecNumber>
    </recommendedName>
</protein>
<keyword evidence="9" id="KW-1185">Reference proteome</keyword>
<evidence type="ECO:0000259" key="7">
    <source>
        <dbReference type="PROSITE" id="PS50109"/>
    </source>
</evidence>
<evidence type="ECO:0000313" key="9">
    <source>
        <dbReference type="Proteomes" id="UP001058271"/>
    </source>
</evidence>
<dbReference type="Gene3D" id="1.10.287.130">
    <property type="match status" value="1"/>
</dbReference>
<dbReference type="Pfam" id="PF00512">
    <property type="entry name" value="HisKA"/>
    <property type="match status" value="1"/>
</dbReference>
<dbReference type="RefSeq" id="WP_260722931.1">
    <property type="nucleotide sequence ID" value="NZ_BAAABS010000057.1"/>
</dbReference>
<dbReference type="SUPFAM" id="SSF47384">
    <property type="entry name" value="Homodimeric domain of signal transducing histidine kinase"/>
    <property type="match status" value="1"/>
</dbReference>
<evidence type="ECO:0000256" key="5">
    <source>
        <dbReference type="ARBA" id="ARBA00022777"/>
    </source>
</evidence>
<dbReference type="SMART" id="SM00387">
    <property type="entry name" value="HATPase_c"/>
    <property type="match status" value="1"/>
</dbReference>
<dbReference type="Gene3D" id="3.30.565.10">
    <property type="entry name" value="Histidine kinase-like ATPase, C-terminal domain"/>
    <property type="match status" value="1"/>
</dbReference>
<organism evidence="8 9">
    <name type="scientific">Dactylosporangium roseum</name>
    <dbReference type="NCBI Taxonomy" id="47989"/>
    <lineage>
        <taxon>Bacteria</taxon>
        <taxon>Bacillati</taxon>
        <taxon>Actinomycetota</taxon>
        <taxon>Actinomycetes</taxon>
        <taxon>Micromonosporales</taxon>
        <taxon>Micromonosporaceae</taxon>
        <taxon>Dactylosporangium</taxon>
    </lineage>
</organism>
<name>A0ABY5YYE5_9ACTN</name>
<comment type="subcellular location">
    <subcellularLocation>
        <location evidence="2">Cell membrane</location>
    </subcellularLocation>
</comment>
<dbReference type="InterPro" id="IPR005467">
    <property type="entry name" value="His_kinase_dom"/>
</dbReference>
<dbReference type="InterPro" id="IPR050736">
    <property type="entry name" value="Sensor_HK_Regulatory"/>
</dbReference>
<accession>A0ABY5YYE5</accession>
<evidence type="ECO:0000256" key="6">
    <source>
        <dbReference type="ARBA" id="ARBA00023012"/>
    </source>
</evidence>
<evidence type="ECO:0000256" key="3">
    <source>
        <dbReference type="ARBA" id="ARBA00012438"/>
    </source>
</evidence>
<dbReference type="InterPro" id="IPR036890">
    <property type="entry name" value="HATPase_C_sf"/>
</dbReference>
<keyword evidence="5 8" id="KW-0418">Kinase</keyword>
<dbReference type="InterPro" id="IPR036097">
    <property type="entry name" value="HisK_dim/P_sf"/>
</dbReference>
<evidence type="ECO:0000256" key="4">
    <source>
        <dbReference type="ARBA" id="ARBA00022679"/>
    </source>
</evidence>
<dbReference type="PANTHER" id="PTHR43711">
    <property type="entry name" value="TWO-COMPONENT HISTIDINE KINASE"/>
    <property type="match status" value="1"/>
</dbReference>
<dbReference type="InterPro" id="IPR003661">
    <property type="entry name" value="HisK_dim/P_dom"/>
</dbReference>
<dbReference type="EC" id="2.7.13.3" evidence="3"/>